<accession>A0A6J5KP67</accession>
<evidence type="ECO:0000256" key="4">
    <source>
        <dbReference type="ARBA" id="ARBA00022741"/>
    </source>
</evidence>
<evidence type="ECO:0000256" key="3">
    <source>
        <dbReference type="ARBA" id="ARBA00012895"/>
    </source>
</evidence>
<dbReference type="SUPFAM" id="SSF56719">
    <property type="entry name" value="Type II DNA topoisomerase"/>
    <property type="match status" value="1"/>
</dbReference>
<evidence type="ECO:0000313" key="11">
    <source>
        <dbReference type="EMBL" id="CAB4123023.1"/>
    </source>
</evidence>
<reference evidence="11" key="1">
    <citation type="submission" date="2020-04" db="EMBL/GenBank/DDBJ databases">
        <authorList>
            <person name="Chiriac C."/>
            <person name="Salcher M."/>
            <person name="Ghai R."/>
            <person name="Kavagutti S V."/>
        </authorList>
    </citation>
    <scope>NUCLEOTIDE SEQUENCE</scope>
</reference>
<protein>
    <recommendedName>
        <fullName evidence="3">DNA topoisomerase (ATP-hydrolyzing)</fullName>
        <ecNumber evidence="3">5.6.2.2</ecNumber>
    </recommendedName>
</protein>
<evidence type="ECO:0000256" key="9">
    <source>
        <dbReference type="PROSITE-ProRule" id="PRU01384"/>
    </source>
</evidence>
<feature type="domain" description="Topo IIA-type catalytic" evidence="10">
    <location>
        <begin position="34"/>
        <end position="457"/>
    </location>
</feature>
<dbReference type="GO" id="GO:0006265">
    <property type="term" value="P:DNA topological change"/>
    <property type="evidence" value="ECO:0007669"/>
    <property type="project" value="UniProtKB-UniRule"/>
</dbReference>
<feature type="active site" description="O-(5'-phospho-DNA)-tyrosine intermediate" evidence="9">
    <location>
        <position position="118"/>
    </location>
</feature>
<keyword evidence="5" id="KW-0067">ATP-binding</keyword>
<dbReference type="PANTHER" id="PTHR10169">
    <property type="entry name" value="DNA TOPOISOMERASE/GYRASE"/>
    <property type="match status" value="1"/>
</dbReference>
<evidence type="ECO:0000256" key="1">
    <source>
        <dbReference type="ARBA" id="ARBA00000185"/>
    </source>
</evidence>
<dbReference type="InterPro" id="IPR013757">
    <property type="entry name" value="Topo_IIA_A_a_sf"/>
</dbReference>
<keyword evidence="6 9" id="KW-0799">Topoisomerase</keyword>
<gene>
    <name evidence="11" type="ORF">UFOVP29_182</name>
</gene>
<dbReference type="SMART" id="SM00434">
    <property type="entry name" value="TOP4c"/>
    <property type="match status" value="1"/>
</dbReference>
<dbReference type="EMBL" id="LR796167">
    <property type="protein sequence ID" value="CAB4123023.1"/>
    <property type="molecule type" value="Genomic_DNA"/>
</dbReference>
<keyword evidence="7 9" id="KW-0238">DNA-binding</keyword>
<keyword evidence="4" id="KW-0547">Nucleotide-binding</keyword>
<dbReference type="InterPro" id="IPR013760">
    <property type="entry name" value="Topo_IIA-like_dom_sf"/>
</dbReference>
<dbReference type="PANTHER" id="PTHR10169:SF38">
    <property type="entry name" value="DNA TOPOISOMERASE 2"/>
    <property type="match status" value="1"/>
</dbReference>
<dbReference type="Gene3D" id="1.10.268.10">
    <property type="entry name" value="Topoisomerase, domain 3"/>
    <property type="match status" value="1"/>
</dbReference>
<evidence type="ECO:0000256" key="5">
    <source>
        <dbReference type="ARBA" id="ARBA00022840"/>
    </source>
</evidence>
<dbReference type="EC" id="5.6.2.2" evidence="3"/>
<keyword evidence="8 9" id="KW-0413">Isomerase</keyword>
<dbReference type="InterPro" id="IPR002205">
    <property type="entry name" value="Topo_IIA_dom_A"/>
</dbReference>
<dbReference type="GO" id="GO:0000819">
    <property type="term" value="P:sister chromatid segregation"/>
    <property type="evidence" value="ECO:0007669"/>
    <property type="project" value="TreeGrafter"/>
</dbReference>
<evidence type="ECO:0000256" key="2">
    <source>
        <dbReference type="ARBA" id="ARBA00001946"/>
    </source>
</evidence>
<dbReference type="InterPro" id="IPR013758">
    <property type="entry name" value="Topo_IIA_A/C_ab"/>
</dbReference>
<evidence type="ECO:0000259" key="10">
    <source>
        <dbReference type="PROSITE" id="PS52040"/>
    </source>
</evidence>
<organism evidence="11">
    <name type="scientific">uncultured Caudovirales phage</name>
    <dbReference type="NCBI Taxonomy" id="2100421"/>
    <lineage>
        <taxon>Viruses</taxon>
        <taxon>Duplodnaviria</taxon>
        <taxon>Heunggongvirae</taxon>
        <taxon>Uroviricota</taxon>
        <taxon>Caudoviricetes</taxon>
        <taxon>Peduoviridae</taxon>
        <taxon>Maltschvirus</taxon>
        <taxon>Maltschvirus maltsch</taxon>
    </lineage>
</organism>
<proteinExistence type="predicted"/>
<comment type="cofactor">
    <cofactor evidence="2">
        <name>Mg(2+)</name>
        <dbReference type="ChEBI" id="CHEBI:18420"/>
    </cofactor>
</comment>
<dbReference type="Gene3D" id="3.30.1360.40">
    <property type="match status" value="1"/>
</dbReference>
<dbReference type="Gene3D" id="3.90.199.10">
    <property type="entry name" value="Topoisomerase II, domain 5"/>
    <property type="match status" value="1"/>
</dbReference>
<comment type="catalytic activity">
    <reaction evidence="1 9">
        <text>ATP-dependent breakage, passage and rejoining of double-stranded DNA.</text>
        <dbReference type="EC" id="5.6.2.2"/>
    </reaction>
</comment>
<sequence>MARTEMQEITITSSDHILETSRDYSIYVCQSRGIPNICDGLKDSQRKALFVIKSINEKVKTVSLAGQMISSVYLHGDVSASEAISLMAAPYCNNVTLLHGIGAFGTRVGPTDWGAPRYTYVKKSQHTDRLIYPDYDIIPLKENYDGSVMEPQNFLPLIPLVLLNGISGIAVGWSTKILPRKFSELVDATLAVIDNKKTRPDLLPCYEYLGCDVKSLGGNSYEFTGKCSVGSATVTVTELPPDLSLEDFRARLNKMEDQDEITGYTDRSTKDICVEVRFRRADIAGWTAAKALEFLKLRSKSTERLVVLDWTGNNIKQYEDAWQLIAEFVTWRLDWYRVRYEKLIADTTKLLNWNLALQACMDKGLPAFLGKAANRAEIVDKIAVICEKIPLDGDQLDRIAGLASYRWARDAYAEIVDKIAELTQTIADYRTVLNDPRKLRSIYREEVSALKKLPAVR</sequence>
<dbReference type="PROSITE" id="PS52040">
    <property type="entry name" value="TOPO_IIA"/>
    <property type="match status" value="1"/>
</dbReference>
<dbReference type="InterPro" id="IPR050634">
    <property type="entry name" value="DNA_Topoisomerase_II"/>
</dbReference>
<dbReference type="GO" id="GO:0003918">
    <property type="term" value="F:DNA topoisomerase type II (double strand cut, ATP-hydrolyzing) activity"/>
    <property type="evidence" value="ECO:0007669"/>
    <property type="project" value="UniProtKB-EC"/>
</dbReference>
<evidence type="ECO:0000256" key="8">
    <source>
        <dbReference type="ARBA" id="ARBA00023235"/>
    </source>
</evidence>
<name>A0A6J5KP67_9CAUD</name>
<dbReference type="Pfam" id="PF00521">
    <property type="entry name" value="DNA_topoisoIV"/>
    <property type="match status" value="1"/>
</dbReference>
<dbReference type="GO" id="GO:0003677">
    <property type="term" value="F:DNA binding"/>
    <property type="evidence" value="ECO:0007669"/>
    <property type="project" value="UniProtKB-UniRule"/>
</dbReference>
<dbReference type="GO" id="GO:0005524">
    <property type="term" value="F:ATP binding"/>
    <property type="evidence" value="ECO:0007669"/>
    <property type="project" value="UniProtKB-KW"/>
</dbReference>
<evidence type="ECO:0000256" key="6">
    <source>
        <dbReference type="ARBA" id="ARBA00023029"/>
    </source>
</evidence>
<evidence type="ECO:0000256" key="7">
    <source>
        <dbReference type="ARBA" id="ARBA00023125"/>
    </source>
</evidence>